<evidence type="ECO:0000313" key="1">
    <source>
        <dbReference type="EMBL" id="SIB53217.1"/>
    </source>
</evidence>
<organism evidence="1 2">
    <name type="scientific">Mycobacteroides abscessus subsp. abscessus</name>
    <dbReference type="NCBI Taxonomy" id="1185650"/>
    <lineage>
        <taxon>Bacteria</taxon>
        <taxon>Bacillati</taxon>
        <taxon>Actinomycetota</taxon>
        <taxon>Actinomycetes</taxon>
        <taxon>Mycobacteriales</taxon>
        <taxon>Mycobacteriaceae</taxon>
        <taxon>Mycobacteroides</taxon>
        <taxon>Mycobacteroides abscessus</taxon>
    </lineage>
</organism>
<dbReference type="Proteomes" id="UP000185210">
    <property type="component" value="Unassembled WGS sequence"/>
</dbReference>
<accession>A0AB38D371</accession>
<name>A0AB38D371_9MYCO</name>
<dbReference type="RefSeq" id="WP_074243398.1">
    <property type="nucleotide sequence ID" value="NZ_CAACXP010000004.1"/>
</dbReference>
<evidence type="ECO:0000313" key="2">
    <source>
        <dbReference type="Proteomes" id="UP000185210"/>
    </source>
</evidence>
<protein>
    <recommendedName>
        <fullName evidence="3">VOC family protein</fullName>
    </recommendedName>
</protein>
<comment type="caution">
    <text evidence="1">The sequence shown here is derived from an EMBL/GenBank/DDBJ whole genome shotgun (WGS) entry which is preliminary data.</text>
</comment>
<dbReference type="AlphaFoldDB" id="A0AB38D371"/>
<dbReference type="EMBL" id="FSHM01000006">
    <property type="protein sequence ID" value="SIB53217.1"/>
    <property type="molecule type" value="Genomic_DNA"/>
</dbReference>
<gene>
    <name evidence="1" type="ORF">SAMEA2070301_03973</name>
</gene>
<proteinExistence type="predicted"/>
<reference evidence="1 2" key="1">
    <citation type="submission" date="2016-11" db="EMBL/GenBank/DDBJ databases">
        <authorList>
            <consortium name="Pathogen Informatics"/>
        </authorList>
    </citation>
    <scope>NUCLEOTIDE SEQUENCE [LARGE SCALE GENOMIC DNA]</scope>
    <source>
        <strain evidence="1 2">104</strain>
    </source>
</reference>
<sequence length="240" mass="26136">MITEIRLNSNSESTARFWGAIFNVEPRDLGGGRWRIEPIAGPAIVVSTRAAWQAISRYADMTVVPFPGVADRLRALGFEVAADGSQAVDLNGCDNTVYFVNKGWDGISDFYEDDPTPEEKQRIERLLDSAPVTFTTGAVRRIESDDVASVSAFIAAWYGSEVEAGHEGMMRVVAGDELYLVEPAVNPQRRWYMLGAVDYAAAVERCAAAGFAVIPSAQAPDEVGQIAIGSLRFVVTVDRR</sequence>
<evidence type="ECO:0008006" key="3">
    <source>
        <dbReference type="Google" id="ProtNLM"/>
    </source>
</evidence>